<accession>A0A1X7A7M2</accession>
<organism evidence="7 8">
    <name type="scientific">Pseudooceanicola marinus</name>
    <dbReference type="NCBI Taxonomy" id="396013"/>
    <lineage>
        <taxon>Bacteria</taxon>
        <taxon>Pseudomonadati</taxon>
        <taxon>Pseudomonadota</taxon>
        <taxon>Alphaproteobacteria</taxon>
        <taxon>Rhodobacterales</taxon>
        <taxon>Paracoccaceae</taxon>
        <taxon>Pseudooceanicola</taxon>
    </lineage>
</organism>
<feature type="transmembrane region" description="Helical" evidence="5">
    <location>
        <begin position="57"/>
        <end position="78"/>
    </location>
</feature>
<dbReference type="GO" id="GO:0016020">
    <property type="term" value="C:membrane"/>
    <property type="evidence" value="ECO:0007669"/>
    <property type="project" value="UniProtKB-SubCell"/>
</dbReference>
<sequence>MMKDWLELMRISVIDPRRGAAELMASPWPEAATPVLLALVAVLNGILYTLILPPGMVFSPIAMAVVAGGIIWLSAWLLTKVGQYMGGGGTLPALLRMVLFLQVIRIFAQVALLVLSVLVPPIAAIVSLAAGIWGIFMMVYFLTEAHGFDNRLKALGTLGVVFVATIVAASVLLSLVGGAALTEI</sequence>
<keyword evidence="8" id="KW-1185">Reference proteome</keyword>
<feature type="domain" description="Yip1" evidence="6">
    <location>
        <begin position="13"/>
        <end position="169"/>
    </location>
</feature>
<feature type="transmembrane region" description="Helical" evidence="5">
    <location>
        <begin position="98"/>
        <end position="116"/>
    </location>
</feature>
<evidence type="ECO:0000313" key="7">
    <source>
        <dbReference type="EMBL" id="SLN72491.1"/>
    </source>
</evidence>
<proteinExistence type="predicted"/>
<feature type="transmembrane region" description="Helical" evidence="5">
    <location>
        <begin position="31"/>
        <end position="51"/>
    </location>
</feature>
<dbReference type="AlphaFoldDB" id="A0A1X7A7M2"/>
<dbReference type="RefSeq" id="WP_157792111.1">
    <property type="nucleotide sequence ID" value="NZ_FWFN01000010.1"/>
</dbReference>
<feature type="transmembrane region" description="Helical" evidence="5">
    <location>
        <begin position="154"/>
        <end position="181"/>
    </location>
</feature>
<gene>
    <name evidence="7" type="ORF">PSM7751_03921</name>
</gene>
<dbReference type="Pfam" id="PF04893">
    <property type="entry name" value="Yip1"/>
    <property type="match status" value="1"/>
</dbReference>
<keyword evidence="2 5" id="KW-0812">Transmembrane</keyword>
<evidence type="ECO:0000313" key="8">
    <source>
        <dbReference type="Proteomes" id="UP000193963"/>
    </source>
</evidence>
<evidence type="ECO:0000256" key="5">
    <source>
        <dbReference type="SAM" id="Phobius"/>
    </source>
</evidence>
<feature type="transmembrane region" description="Helical" evidence="5">
    <location>
        <begin position="122"/>
        <end position="142"/>
    </location>
</feature>
<dbReference type="OrthoDB" id="7872013at2"/>
<evidence type="ECO:0000256" key="1">
    <source>
        <dbReference type="ARBA" id="ARBA00004141"/>
    </source>
</evidence>
<keyword evidence="4 5" id="KW-0472">Membrane</keyword>
<comment type="subcellular location">
    <subcellularLocation>
        <location evidence="1">Membrane</location>
        <topology evidence="1">Multi-pass membrane protein</topology>
    </subcellularLocation>
</comment>
<reference evidence="7 8" key="1">
    <citation type="submission" date="2017-03" db="EMBL/GenBank/DDBJ databases">
        <authorList>
            <person name="Afonso C.L."/>
            <person name="Miller P.J."/>
            <person name="Scott M.A."/>
            <person name="Spackman E."/>
            <person name="Goraichik I."/>
            <person name="Dimitrov K.M."/>
            <person name="Suarez D.L."/>
            <person name="Swayne D.E."/>
        </authorList>
    </citation>
    <scope>NUCLEOTIDE SEQUENCE [LARGE SCALE GENOMIC DNA]</scope>
    <source>
        <strain evidence="7 8">CECT 7751</strain>
    </source>
</reference>
<evidence type="ECO:0000256" key="2">
    <source>
        <dbReference type="ARBA" id="ARBA00022692"/>
    </source>
</evidence>
<dbReference type="InterPro" id="IPR006977">
    <property type="entry name" value="Yip1_dom"/>
</dbReference>
<evidence type="ECO:0000256" key="4">
    <source>
        <dbReference type="ARBA" id="ARBA00023136"/>
    </source>
</evidence>
<protein>
    <submittedName>
        <fullName evidence="7">Yip1 domain protein</fullName>
    </submittedName>
</protein>
<keyword evidence="3 5" id="KW-1133">Transmembrane helix</keyword>
<evidence type="ECO:0000256" key="3">
    <source>
        <dbReference type="ARBA" id="ARBA00022989"/>
    </source>
</evidence>
<evidence type="ECO:0000259" key="6">
    <source>
        <dbReference type="Pfam" id="PF04893"/>
    </source>
</evidence>
<dbReference type="Proteomes" id="UP000193963">
    <property type="component" value="Unassembled WGS sequence"/>
</dbReference>
<dbReference type="EMBL" id="FWFN01000010">
    <property type="protein sequence ID" value="SLN72491.1"/>
    <property type="molecule type" value="Genomic_DNA"/>
</dbReference>
<name>A0A1X7A7M2_9RHOB</name>